<proteinExistence type="predicted"/>
<reference evidence="2 3" key="2">
    <citation type="submission" date="2018-11" db="EMBL/GenBank/DDBJ databases">
        <authorList>
            <consortium name="Pathogen Informatics"/>
        </authorList>
    </citation>
    <scope>NUCLEOTIDE SEQUENCE [LARGE SCALE GENOMIC DNA]</scope>
</reference>
<feature type="transmembrane region" description="Helical" evidence="1">
    <location>
        <begin position="211"/>
        <end position="236"/>
    </location>
</feature>
<dbReference type="GO" id="GO:0005524">
    <property type="term" value="F:ATP binding"/>
    <property type="evidence" value="ECO:0007669"/>
    <property type="project" value="InterPro"/>
</dbReference>
<sequence length="278" mass="30890">MWKLIRRLTEFANNPSTSWPSPDRGDYLAANANFMKAHAKIIEQVHHHYCESFVLSAVIANLQKLTTILLKESGGSDRFGSSPTFLRAVGDLIVMLHPLAPIFSCELWSGFSQALKAAPSENLKFLRETSQWRYDLRCSLRAKHKLSTAREARIICCDGRQIAQTSMSRRRVGPLVLTLLLALAALPWVMGQHHEMVTSRPPGSKNKCLPGWLPILFGCVFLFATWMANCTLLGGVFQVMANPGTVRVAYYFVGSQTIASLIYATLNLPPGLLILLFG</sequence>
<keyword evidence="1" id="KW-0472">Membrane</keyword>
<keyword evidence="1" id="KW-0812">Transmembrane</keyword>
<dbReference type="GO" id="GO:0004812">
    <property type="term" value="F:aminoacyl-tRNA ligase activity"/>
    <property type="evidence" value="ECO:0007669"/>
    <property type="project" value="InterPro"/>
</dbReference>
<protein>
    <submittedName>
        <fullName evidence="4">Leucine--tRNA ligase</fullName>
    </submittedName>
</protein>
<dbReference type="GO" id="GO:0006418">
    <property type="term" value="P:tRNA aminoacylation for protein translation"/>
    <property type="evidence" value="ECO:0007669"/>
    <property type="project" value="InterPro"/>
</dbReference>
<dbReference type="Proteomes" id="UP000274504">
    <property type="component" value="Unassembled WGS sequence"/>
</dbReference>
<name>A0A0R3SBL4_HYMDI</name>
<dbReference type="OrthoDB" id="6269454at2759"/>
<dbReference type="WBParaSite" id="HDID_0000188201-mRNA-1">
    <property type="protein sequence ID" value="HDID_0000188201-mRNA-1"/>
    <property type="gene ID" value="HDID_0000188201"/>
</dbReference>
<reference evidence="4" key="1">
    <citation type="submission" date="2016-04" db="UniProtKB">
        <authorList>
            <consortium name="WormBaseParasite"/>
        </authorList>
    </citation>
    <scope>IDENTIFICATION</scope>
</reference>
<dbReference type="EMBL" id="UYSG01000397">
    <property type="protein sequence ID" value="VDL19344.1"/>
    <property type="molecule type" value="Genomic_DNA"/>
</dbReference>
<evidence type="ECO:0000256" key="1">
    <source>
        <dbReference type="SAM" id="Phobius"/>
    </source>
</evidence>
<gene>
    <name evidence="2" type="ORF">HDID_LOCUS1883</name>
</gene>
<feature type="transmembrane region" description="Helical" evidence="1">
    <location>
        <begin position="248"/>
        <end position="266"/>
    </location>
</feature>
<dbReference type="AlphaFoldDB" id="A0A0R3SBL4"/>
<dbReference type="InterPro" id="IPR009080">
    <property type="entry name" value="tRNAsynth_Ia_anticodon-bd"/>
</dbReference>
<organism evidence="4">
    <name type="scientific">Hymenolepis diminuta</name>
    <name type="common">Rat tapeworm</name>
    <dbReference type="NCBI Taxonomy" id="6216"/>
    <lineage>
        <taxon>Eukaryota</taxon>
        <taxon>Metazoa</taxon>
        <taxon>Spiralia</taxon>
        <taxon>Lophotrochozoa</taxon>
        <taxon>Platyhelminthes</taxon>
        <taxon>Cestoda</taxon>
        <taxon>Eucestoda</taxon>
        <taxon>Cyclophyllidea</taxon>
        <taxon>Hymenolepididae</taxon>
        <taxon>Hymenolepis</taxon>
    </lineage>
</organism>
<feature type="transmembrane region" description="Helical" evidence="1">
    <location>
        <begin position="172"/>
        <end position="191"/>
    </location>
</feature>
<dbReference type="SUPFAM" id="SSF47323">
    <property type="entry name" value="Anticodon-binding domain of a subclass of class I aminoacyl-tRNA synthetases"/>
    <property type="match status" value="1"/>
</dbReference>
<dbReference type="STRING" id="6216.A0A0R3SBL4"/>
<accession>A0A0R3SBL4</accession>
<keyword evidence="1" id="KW-1133">Transmembrane helix</keyword>
<evidence type="ECO:0000313" key="2">
    <source>
        <dbReference type="EMBL" id="VDL19344.1"/>
    </source>
</evidence>
<dbReference type="Gene3D" id="1.10.730.10">
    <property type="entry name" value="Isoleucyl-tRNA Synthetase, Domain 1"/>
    <property type="match status" value="1"/>
</dbReference>
<evidence type="ECO:0000313" key="4">
    <source>
        <dbReference type="WBParaSite" id="HDID_0000188201-mRNA-1"/>
    </source>
</evidence>
<evidence type="ECO:0000313" key="3">
    <source>
        <dbReference type="Proteomes" id="UP000274504"/>
    </source>
</evidence>